<dbReference type="KEGG" id="mri:Mal4_27440"/>
<dbReference type="RefSeq" id="WP_145369701.1">
    <property type="nucleotide sequence ID" value="NZ_CP036275.1"/>
</dbReference>
<dbReference type="Proteomes" id="UP000320496">
    <property type="component" value="Chromosome"/>
</dbReference>
<protein>
    <submittedName>
        <fullName evidence="2">Uncharacterized protein</fullName>
    </submittedName>
</protein>
<keyword evidence="3" id="KW-1185">Reference proteome</keyword>
<organism evidence="2 3">
    <name type="scientific">Maioricimonas rarisocia</name>
    <dbReference type="NCBI Taxonomy" id="2528026"/>
    <lineage>
        <taxon>Bacteria</taxon>
        <taxon>Pseudomonadati</taxon>
        <taxon>Planctomycetota</taxon>
        <taxon>Planctomycetia</taxon>
        <taxon>Planctomycetales</taxon>
        <taxon>Planctomycetaceae</taxon>
        <taxon>Maioricimonas</taxon>
    </lineage>
</organism>
<accession>A0A517Z7F6</accession>
<reference evidence="2 3" key="1">
    <citation type="submission" date="2019-02" db="EMBL/GenBank/DDBJ databases">
        <title>Deep-cultivation of Planctomycetes and their phenomic and genomic characterization uncovers novel biology.</title>
        <authorList>
            <person name="Wiegand S."/>
            <person name="Jogler M."/>
            <person name="Boedeker C."/>
            <person name="Pinto D."/>
            <person name="Vollmers J."/>
            <person name="Rivas-Marin E."/>
            <person name="Kohn T."/>
            <person name="Peeters S.H."/>
            <person name="Heuer A."/>
            <person name="Rast P."/>
            <person name="Oberbeckmann S."/>
            <person name="Bunk B."/>
            <person name="Jeske O."/>
            <person name="Meyerdierks A."/>
            <person name="Storesund J.E."/>
            <person name="Kallscheuer N."/>
            <person name="Luecker S."/>
            <person name="Lage O.M."/>
            <person name="Pohl T."/>
            <person name="Merkel B.J."/>
            <person name="Hornburger P."/>
            <person name="Mueller R.-W."/>
            <person name="Bruemmer F."/>
            <person name="Labrenz M."/>
            <person name="Spormann A.M."/>
            <person name="Op den Camp H."/>
            <person name="Overmann J."/>
            <person name="Amann R."/>
            <person name="Jetten M.S.M."/>
            <person name="Mascher T."/>
            <person name="Medema M.H."/>
            <person name="Devos D.P."/>
            <person name="Kaster A.-K."/>
            <person name="Ovreas L."/>
            <person name="Rohde M."/>
            <person name="Galperin M.Y."/>
            <person name="Jogler C."/>
        </authorList>
    </citation>
    <scope>NUCLEOTIDE SEQUENCE [LARGE SCALE GENOMIC DNA]</scope>
    <source>
        <strain evidence="2 3">Mal4</strain>
    </source>
</reference>
<feature type="transmembrane region" description="Helical" evidence="1">
    <location>
        <begin position="58"/>
        <end position="76"/>
    </location>
</feature>
<keyword evidence="1" id="KW-1133">Transmembrane helix</keyword>
<dbReference type="OrthoDB" id="292174at2"/>
<keyword evidence="1" id="KW-0472">Membrane</keyword>
<gene>
    <name evidence="2" type="ORF">Mal4_27440</name>
</gene>
<feature type="transmembrane region" description="Helical" evidence="1">
    <location>
        <begin position="82"/>
        <end position="102"/>
    </location>
</feature>
<feature type="transmembrane region" description="Helical" evidence="1">
    <location>
        <begin position="6"/>
        <end position="23"/>
    </location>
</feature>
<evidence type="ECO:0000256" key="1">
    <source>
        <dbReference type="SAM" id="Phobius"/>
    </source>
</evidence>
<dbReference type="EMBL" id="CP036275">
    <property type="protein sequence ID" value="QDU38417.1"/>
    <property type="molecule type" value="Genomic_DNA"/>
</dbReference>
<evidence type="ECO:0000313" key="3">
    <source>
        <dbReference type="Proteomes" id="UP000320496"/>
    </source>
</evidence>
<keyword evidence="1" id="KW-0812">Transmembrane</keyword>
<dbReference type="AlphaFoldDB" id="A0A517Z7F6"/>
<sequence>MQVWLPGLIVGILLVISALLMLWSHVRTWQSRRSDPEIDEADRSFWYRQYIRRMQASGLMLLIGILIPLGDSLIPWRKAPALFAIYWMFVLALVGWVILLAVSDLVATRAHSHVALGRIQRQQRELEQEAARLRSTRNGGPSHHD</sequence>
<proteinExistence type="predicted"/>
<name>A0A517Z7F6_9PLAN</name>
<evidence type="ECO:0000313" key="2">
    <source>
        <dbReference type="EMBL" id="QDU38417.1"/>
    </source>
</evidence>